<name>A0A448XII3_9PLAT</name>
<reference evidence="2" key="1">
    <citation type="submission" date="2018-11" db="EMBL/GenBank/DDBJ databases">
        <authorList>
            <consortium name="Pathogen Informatics"/>
        </authorList>
    </citation>
    <scope>NUCLEOTIDE SEQUENCE</scope>
</reference>
<dbReference type="EMBL" id="CAAALY010255123">
    <property type="protein sequence ID" value="VEL37485.1"/>
    <property type="molecule type" value="Genomic_DNA"/>
</dbReference>
<comment type="caution">
    <text evidence="2">The sequence shown here is derived from an EMBL/GenBank/DDBJ whole genome shotgun (WGS) entry which is preliminary data.</text>
</comment>
<keyword evidence="1" id="KW-1133">Transmembrane helix</keyword>
<dbReference type="AlphaFoldDB" id="A0A448XII3"/>
<gene>
    <name evidence="2" type="ORF">PXEA_LOCUS30925</name>
</gene>
<protein>
    <submittedName>
        <fullName evidence="2">Uncharacterized protein</fullName>
    </submittedName>
</protein>
<keyword evidence="3" id="KW-1185">Reference proteome</keyword>
<organism evidence="2 3">
    <name type="scientific">Protopolystoma xenopodis</name>
    <dbReference type="NCBI Taxonomy" id="117903"/>
    <lineage>
        <taxon>Eukaryota</taxon>
        <taxon>Metazoa</taxon>
        <taxon>Spiralia</taxon>
        <taxon>Lophotrochozoa</taxon>
        <taxon>Platyhelminthes</taxon>
        <taxon>Monogenea</taxon>
        <taxon>Polyopisthocotylea</taxon>
        <taxon>Polystomatidea</taxon>
        <taxon>Polystomatidae</taxon>
        <taxon>Protopolystoma</taxon>
    </lineage>
</organism>
<feature type="transmembrane region" description="Helical" evidence="1">
    <location>
        <begin position="293"/>
        <end position="318"/>
    </location>
</feature>
<sequence>MASAAARALASRSLGDLAHVTTAHSDLACENDDPLLTLLYRHHQFPNISRPRSVVNSSGIESVLSPGQPKNRKLPVPFNSGYEVVAVLSNKPGSVDGPNRGSCAVRRSYNALDPENVQLWRVSRVSSAIVFVISSIGPLADYIPKRFAGIVIGIIIDRRHLPLLLLSTQLHMAHPLIYTILCSRFLQCRLRVSRKVGLVNRNRINRYQMPFAGFLAYILPPLFSYPLANWLLLNIKITVCLSEIWLPISLQFPSSPYSRIKSPCQYMRIFLSTSSNTSISYRVFHHHTHCVPLFEFLCIMSKGLLFAVFAESLIGILVRRMAKLTDDADFDGGGTFENVSSPLSDAGNHDNYFGRRLQTRCVLHSCDNEVNPLLISCSSGFYGKGYAGVLYPCADCPSRLSDAFLITVIAVSAVNSGALHFVDFFMLVRQAGEEGYPFLQDYANVPFP</sequence>
<dbReference type="Proteomes" id="UP000784294">
    <property type="component" value="Unassembled WGS sequence"/>
</dbReference>
<keyword evidence="1" id="KW-0812">Transmembrane</keyword>
<accession>A0A448XII3</accession>
<feature type="transmembrane region" description="Helical" evidence="1">
    <location>
        <begin position="207"/>
        <end position="228"/>
    </location>
</feature>
<keyword evidence="1" id="KW-0472">Membrane</keyword>
<evidence type="ECO:0000256" key="1">
    <source>
        <dbReference type="SAM" id="Phobius"/>
    </source>
</evidence>
<proteinExistence type="predicted"/>
<evidence type="ECO:0000313" key="3">
    <source>
        <dbReference type="Proteomes" id="UP000784294"/>
    </source>
</evidence>
<evidence type="ECO:0000313" key="2">
    <source>
        <dbReference type="EMBL" id="VEL37485.1"/>
    </source>
</evidence>